<evidence type="ECO:0000259" key="2">
    <source>
        <dbReference type="Pfam" id="PF21302"/>
    </source>
</evidence>
<name>A0A9Q8QUM2_BIFLL</name>
<organism evidence="3 4">
    <name type="scientific">Bifidobacterium longum subsp. longum</name>
    <dbReference type="NCBI Taxonomy" id="1679"/>
    <lineage>
        <taxon>Bacteria</taxon>
        <taxon>Bacillati</taxon>
        <taxon>Actinomycetota</taxon>
        <taxon>Actinomycetes</taxon>
        <taxon>Bifidobacteriales</taxon>
        <taxon>Bifidobacteriaceae</taxon>
        <taxon>Bifidobacterium</taxon>
    </lineage>
</organism>
<dbReference type="Pfam" id="PF21302">
    <property type="entry name" value="Zn_ribbon_RlmA"/>
    <property type="match status" value="1"/>
</dbReference>
<evidence type="ECO:0000313" key="4">
    <source>
        <dbReference type="Proteomes" id="UP000829452"/>
    </source>
</evidence>
<feature type="domain" description="23S rRNA (guanine(745)-N(1))-methyltransferase N-terminal" evidence="2">
    <location>
        <begin position="82"/>
        <end position="112"/>
    </location>
</feature>
<evidence type="ECO:0000313" key="3">
    <source>
        <dbReference type="EMBL" id="UNL81490.1"/>
    </source>
</evidence>
<reference evidence="3" key="1">
    <citation type="submission" date="2020-02" db="EMBL/GenBank/DDBJ databases">
        <title>The Isolation and identification of Lactobacillus and Bifidobacterium species from dairy as potential probiotics for calf scour mitigation.</title>
        <authorList>
            <person name="Dhadda K."/>
            <person name="Guan L."/>
            <person name="Chen Y."/>
            <person name="Malmuthuge N."/>
        </authorList>
    </citation>
    <scope>NUCLEOTIDE SEQUENCE</scope>
    <source>
        <strain evidence="3">B1</strain>
    </source>
</reference>
<feature type="compositionally biased region" description="Basic and acidic residues" evidence="1">
    <location>
        <begin position="11"/>
        <end position="21"/>
    </location>
</feature>
<protein>
    <recommendedName>
        <fullName evidence="2">23S rRNA (guanine(745)-N(1))-methyltransferase N-terminal domain-containing protein</fullName>
    </recommendedName>
</protein>
<gene>
    <name evidence="3" type="ORF">G8B11_03565</name>
</gene>
<dbReference type="Gene3D" id="3.40.50.150">
    <property type="entry name" value="Vaccinia Virus protein VP39"/>
    <property type="match status" value="1"/>
</dbReference>
<accession>A0A9Q8QUM2</accession>
<dbReference type="AlphaFoldDB" id="A0A9Q8QUM2"/>
<dbReference type="Proteomes" id="UP000829452">
    <property type="component" value="Chromosome"/>
</dbReference>
<feature type="region of interest" description="Disordered" evidence="1">
    <location>
        <begin position="1"/>
        <end position="21"/>
    </location>
</feature>
<dbReference type="InterPro" id="IPR029063">
    <property type="entry name" value="SAM-dependent_MTases_sf"/>
</dbReference>
<sequence>MSGNHASPHVKPSEDPSHAERLSARQVPLRMRKYMDNAALFRCPVCAAASAKAIEEPADNSRDGRDGRDRQGVVEAIESMDLLPRGSALVCDAGHTFDVSRKGYVNFVPSQKPLKGYSKAFFEARREFLSWGYYDHVLQVVSQVVLKAAADARVNDRFRVLDAGCAEGYYLRGIRQAIQTADAEANEADANSAEISGAEISGSKVSGSKVSGAKVADGERPAAAAATLLIGADISKDAVRLAAGGGDPNLWIVDDVANLALADASMDCILNVFTPANYREFRRVLRHGGMLVKVVPGPRHLEQLRRALGDGDHDEGDVVRIFQRNCDTTAVIPATRTFDVPPERVPTLIGMTPLAFRLDEAQRRKIMVSRITIDARVLVGVLRPDETPDTIAQTTNQSKVNNR</sequence>
<dbReference type="EMBL" id="CP049772">
    <property type="protein sequence ID" value="UNL81490.1"/>
    <property type="molecule type" value="Genomic_DNA"/>
</dbReference>
<dbReference type="RefSeq" id="WP_242075848.1">
    <property type="nucleotide sequence ID" value="NZ_CP049768.1"/>
</dbReference>
<evidence type="ECO:0000256" key="1">
    <source>
        <dbReference type="SAM" id="MobiDB-lite"/>
    </source>
</evidence>
<dbReference type="SUPFAM" id="SSF53335">
    <property type="entry name" value="S-adenosyl-L-methionine-dependent methyltransferases"/>
    <property type="match status" value="2"/>
</dbReference>
<proteinExistence type="predicted"/>
<dbReference type="InterPro" id="IPR048647">
    <property type="entry name" value="RlmA_N"/>
</dbReference>